<dbReference type="AlphaFoldDB" id="A0A7T7JB63"/>
<feature type="transmembrane region" description="Helical" evidence="1">
    <location>
        <begin position="185"/>
        <end position="206"/>
    </location>
</feature>
<keyword evidence="1" id="KW-0812">Transmembrane</keyword>
<feature type="transmembrane region" description="Helical" evidence="1">
    <location>
        <begin position="276"/>
        <end position="298"/>
    </location>
</feature>
<keyword evidence="3" id="KW-1185">Reference proteome</keyword>
<dbReference type="KEGG" id="soa:G3M56_008080"/>
<name>A0A7T7JB63_9BACT</name>
<organism evidence="2 3">
    <name type="scientific">Sulfuriroseicoccus oceanibius</name>
    <dbReference type="NCBI Taxonomy" id="2707525"/>
    <lineage>
        <taxon>Bacteria</taxon>
        <taxon>Pseudomonadati</taxon>
        <taxon>Verrucomicrobiota</taxon>
        <taxon>Verrucomicrobiia</taxon>
        <taxon>Verrucomicrobiales</taxon>
        <taxon>Verrucomicrobiaceae</taxon>
        <taxon>Sulfuriroseicoccus</taxon>
    </lineage>
</organism>
<sequence>MSSFSMAWTVLRKELLEALRDRRTIVLTIFVPLILYPLMVGSFGFFTGKKQLDDQSRALAVRVAGDGADQVESVRADLQRLSDAAGEDARYVGAEHPLRRGADAVVHVAPVPHGLALNVEYQSTSEGRATRLRVGETLRDLVREHEARRLAELGLEKAQIEPITVVWTDVATPAVAHGREAAGMLVYFLLFLSFTACLSVAIDVGAGEKERGTMETLLTTPANRGALFAGKLMAVVIVGCSSVFFSVLGMGGMVMFGATQSPQLAALVGGLLHWEALAVAVPMLLSGVLLLASSTLAISLRAESAKQAQATIAPLLMVVVIVLIAGATPAVRLDWSTVFVPVLNLALSVRALITTEANQWVLIAIAEVVTIAGIVVTIRLGARALRSERVLGR</sequence>
<dbReference type="PANTHER" id="PTHR43471:SF3">
    <property type="entry name" value="ABC TRANSPORTER PERMEASE PROTEIN NATB"/>
    <property type="match status" value="1"/>
</dbReference>
<dbReference type="Proteomes" id="UP000475117">
    <property type="component" value="Chromosome"/>
</dbReference>
<dbReference type="GO" id="GO:0005886">
    <property type="term" value="C:plasma membrane"/>
    <property type="evidence" value="ECO:0007669"/>
    <property type="project" value="UniProtKB-SubCell"/>
</dbReference>
<protein>
    <submittedName>
        <fullName evidence="2">ABC transporter permease</fullName>
    </submittedName>
</protein>
<gene>
    <name evidence="2" type="ORF">G3M56_008080</name>
</gene>
<accession>A0A7T7JB63</accession>
<dbReference type="PANTHER" id="PTHR43471">
    <property type="entry name" value="ABC TRANSPORTER PERMEASE"/>
    <property type="match status" value="1"/>
</dbReference>
<dbReference type="GO" id="GO:0140359">
    <property type="term" value="F:ABC-type transporter activity"/>
    <property type="evidence" value="ECO:0007669"/>
    <property type="project" value="InterPro"/>
</dbReference>
<dbReference type="EMBL" id="CP066776">
    <property type="protein sequence ID" value="QQL43855.1"/>
    <property type="molecule type" value="Genomic_DNA"/>
</dbReference>
<keyword evidence="1" id="KW-1133">Transmembrane helix</keyword>
<evidence type="ECO:0000313" key="2">
    <source>
        <dbReference type="EMBL" id="QQL43855.1"/>
    </source>
</evidence>
<keyword evidence="1" id="KW-0472">Membrane</keyword>
<proteinExistence type="predicted"/>
<dbReference type="Pfam" id="PF12679">
    <property type="entry name" value="ABC2_membrane_2"/>
    <property type="match status" value="1"/>
</dbReference>
<feature type="transmembrane region" description="Helical" evidence="1">
    <location>
        <begin position="310"/>
        <end position="329"/>
    </location>
</feature>
<evidence type="ECO:0000313" key="3">
    <source>
        <dbReference type="Proteomes" id="UP000475117"/>
    </source>
</evidence>
<feature type="transmembrane region" description="Helical" evidence="1">
    <location>
        <begin position="25"/>
        <end position="46"/>
    </location>
</feature>
<dbReference type="RefSeq" id="WP_164361870.1">
    <property type="nucleotide sequence ID" value="NZ_CP066776.1"/>
</dbReference>
<feature type="transmembrane region" description="Helical" evidence="1">
    <location>
        <begin position="227"/>
        <end position="256"/>
    </location>
</feature>
<reference evidence="2 3" key="1">
    <citation type="submission" date="2020-12" db="EMBL/GenBank/DDBJ databases">
        <title>Sulforoseuscoccus oceanibium gen. nov., sp. nov., a representative of the phylum Verrucomicrobia with special cytoplasmic membrane, and proposal of Sulforoseuscoccusaceae fam. nov.</title>
        <authorList>
            <person name="Xi F."/>
        </authorList>
    </citation>
    <scope>NUCLEOTIDE SEQUENCE [LARGE SCALE GENOMIC DNA]</scope>
    <source>
        <strain evidence="2 3">T37</strain>
    </source>
</reference>
<feature type="transmembrane region" description="Helical" evidence="1">
    <location>
        <begin position="360"/>
        <end position="382"/>
    </location>
</feature>
<evidence type="ECO:0000256" key="1">
    <source>
        <dbReference type="SAM" id="Phobius"/>
    </source>
</evidence>